<proteinExistence type="predicted"/>
<comment type="caution">
    <text evidence="1">The sequence shown here is derived from an EMBL/GenBank/DDBJ whole genome shotgun (WGS) entry which is preliminary data.</text>
</comment>
<gene>
    <name evidence="1" type="ORF">E2562_000259</name>
</gene>
<evidence type="ECO:0000313" key="2">
    <source>
        <dbReference type="Proteomes" id="UP000479710"/>
    </source>
</evidence>
<name>A0A6G1CMK6_9ORYZ</name>
<feature type="non-terminal residue" evidence="1">
    <location>
        <position position="1"/>
    </location>
</feature>
<organism evidence="1 2">
    <name type="scientific">Oryza meyeriana var. granulata</name>
    <dbReference type="NCBI Taxonomy" id="110450"/>
    <lineage>
        <taxon>Eukaryota</taxon>
        <taxon>Viridiplantae</taxon>
        <taxon>Streptophyta</taxon>
        <taxon>Embryophyta</taxon>
        <taxon>Tracheophyta</taxon>
        <taxon>Spermatophyta</taxon>
        <taxon>Magnoliopsida</taxon>
        <taxon>Liliopsida</taxon>
        <taxon>Poales</taxon>
        <taxon>Poaceae</taxon>
        <taxon>BOP clade</taxon>
        <taxon>Oryzoideae</taxon>
        <taxon>Oryzeae</taxon>
        <taxon>Oryzinae</taxon>
        <taxon>Oryza</taxon>
        <taxon>Oryza meyeriana</taxon>
    </lineage>
</organism>
<accession>A0A6G1CMK6</accession>
<dbReference type="AlphaFoldDB" id="A0A6G1CMK6"/>
<keyword evidence="2" id="KW-1185">Reference proteome</keyword>
<reference evidence="1 2" key="1">
    <citation type="submission" date="2019-11" db="EMBL/GenBank/DDBJ databases">
        <title>Whole genome sequence of Oryza granulata.</title>
        <authorList>
            <person name="Li W."/>
        </authorList>
    </citation>
    <scope>NUCLEOTIDE SEQUENCE [LARGE SCALE GENOMIC DNA]</scope>
    <source>
        <strain evidence="2">cv. Menghai</strain>
        <tissue evidence="1">Leaf</tissue>
    </source>
</reference>
<evidence type="ECO:0000313" key="1">
    <source>
        <dbReference type="EMBL" id="KAF0901376.1"/>
    </source>
</evidence>
<dbReference type="EMBL" id="SPHZ02000008">
    <property type="protein sequence ID" value="KAF0901376.1"/>
    <property type="molecule type" value="Genomic_DNA"/>
</dbReference>
<dbReference type="EMBL" id="SPHZ02000008">
    <property type="protein sequence ID" value="KAF0901378.1"/>
    <property type="molecule type" value="Genomic_DNA"/>
</dbReference>
<protein>
    <submittedName>
        <fullName evidence="1">Uncharacterized protein</fullName>
    </submittedName>
</protein>
<dbReference type="Proteomes" id="UP000479710">
    <property type="component" value="Unassembled WGS sequence"/>
</dbReference>
<sequence length="86" mass="9531">VLLEMSNSYYSLDANQFSLIYTARHSASLHRIQLAGQFSPSIAITYYSAVPVIGLRTPFPDGYARDLPKMFSSWRRSGCGIQVGSP</sequence>